<feature type="non-terminal residue" evidence="2">
    <location>
        <position position="1"/>
    </location>
</feature>
<feature type="compositionally biased region" description="Acidic residues" evidence="1">
    <location>
        <begin position="107"/>
        <end position="117"/>
    </location>
</feature>
<sequence>SRGAPPLGWAASALGWAASAPGRRRAAWEGVGAECKMASGRMTTKEIKARRRRRTKKKMPRARWREDGRPGASWPAASTPPWHGRPARIGAGQRPLPRAAWGRLGAEDEGEDQIGRG</sequence>
<evidence type="ECO:0000256" key="1">
    <source>
        <dbReference type="SAM" id="MobiDB-lite"/>
    </source>
</evidence>
<keyword evidence="3" id="KW-1185">Reference proteome</keyword>
<evidence type="ECO:0000313" key="2">
    <source>
        <dbReference type="EMBL" id="CAK0879667.1"/>
    </source>
</evidence>
<organism evidence="2 3">
    <name type="scientific">Prorocentrum cordatum</name>
    <dbReference type="NCBI Taxonomy" id="2364126"/>
    <lineage>
        <taxon>Eukaryota</taxon>
        <taxon>Sar</taxon>
        <taxon>Alveolata</taxon>
        <taxon>Dinophyceae</taxon>
        <taxon>Prorocentrales</taxon>
        <taxon>Prorocentraceae</taxon>
        <taxon>Prorocentrum</taxon>
    </lineage>
</organism>
<dbReference type="EMBL" id="CAUYUJ010017987">
    <property type="protein sequence ID" value="CAK0879667.1"/>
    <property type="molecule type" value="Genomic_DNA"/>
</dbReference>
<name>A0ABN9W107_9DINO</name>
<gene>
    <name evidence="2" type="ORF">PCOR1329_LOCUS63037</name>
</gene>
<dbReference type="Proteomes" id="UP001189429">
    <property type="component" value="Unassembled WGS sequence"/>
</dbReference>
<proteinExistence type="predicted"/>
<feature type="compositionally biased region" description="Basic residues" evidence="1">
    <location>
        <begin position="48"/>
        <end position="62"/>
    </location>
</feature>
<feature type="region of interest" description="Disordered" evidence="1">
    <location>
        <begin position="44"/>
        <end position="117"/>
    </location>
</feature>
<accession>A0ABN9W107</accession>
<reference evidence="2" key="1">
    <citation type="submission" date="2023-10" db="EMBL/GenBank/DDBJ databases">
        <authorList>
            <person name="Chen Y."/>
            <person name="Shah S."/>
            <person name="Dougan E. K."/>
            <person name="Thang M."/>
            <person name="Chan C."/>
        </authorList>
    </citation>
    <scope>NUCLEOTIDE SEQUENCE [LARGE SCALE GENOMIC DNA]</scope>
</reference>
<evidence type="ECO:0000313" key="3">
    <source>
        <dbReference type="Proteomes" id="UP001189429"/>
    </source>
</evidence>
<protein>
    <submittedName>
        <fullName evidence="2">Uncharacterized protein</fullName>
    </submittedName>
</protein>
<comment type="caution">
    <text evidence="2">The sequence shown here is derived from an EMBL/GenBank/DDBJ whole genome shotgun (WGS) entry which is preliminary data.</text>
</comment>